<gene>
    <name evidence="4" type="ORF">SPF06_17125</name>
</gene>
<name>A0ABU5TBI2_9MICC</name>
<feature type="region of interest" description="Disordered" evidence="2">
    <location>
        <begin position="399"/>
        <end position="422"/>
    </location>
</feature>
<reference evidence="4 5" key="1">
    <citation type="submission" date="2023-12" db="EMBL/GenBank/DDBJ databases">
        <title>Sinomonas terricola sp. nov, isolated from litchi orchard soil in Guangdong, PR China.</title>
        <authorList>
            <person name="Jiaxin W."/>
            <person name="Yang Z."/>
            <person name="Honghui Z."/>
        </authorList>
    </citation>
    <scope>NUCLEOTIDE SEQUENCE [LARGE SCALE GENOMIC DNA]</scope>
    <source>
        <strain evidence="4 5">JGH33</strain>
    </source>
</reference>
<dbReference type="InterPro" id="IPR003870">
    <property type="entry name" value="DUF222"/>
</dbReference>
<dbReference type="RefSeq" id="WP_323280346.1">
    <property type="nucleotide sequence ID" value="NZ_JAYGGQ010000014.1"/>
</dbReference>
<feature type="domain" description="HNH nuclease" evidence="3">
    <location>
        <begin position="301"/>
        <end position="353"/>
    </location>
</feature>
<dbReference type="Pfam" id="PF01844">
    <property type="entry name" value="HNH"/>
    <property type="match status" value="1"/>
</dbReference>
<evidence type="ECO:0000313" key="4">
    <source>
        <dbReference type="EMBL" id="MEA5456456.1"/>
    </source>
</evidence>
<comment type="similarity">
    <text evidence="1">Belongs to the Rv1128c/1148c/1588c/1702c/1945/3466 family.</text>
</comment>
<keyword evidence="5" id="KW-1185">Reference proteome</keyword>
<organism evidence="4 5">
    <name type="scientific">Sinomonas terricola</name>
    <dbReference type="NCBI Taxonomy" id="3110330"/>
    <lineage>
        <taxon>Bacteria</taxon>
        <taxon>Bacillati</taxon>
        <taxon>Actinomycetota</taxon>
        <taxon>Actinomycetes</taxon>
        <taxon>Micrococcales</taxon>
        <taxon>Micrococcaceae</taxon>
        <taxon>Sinomonas</taxon>
    </lineage>
</organism>
<evidence type="ECO:0000256" key="1">
    <source>
        <dbReference type="ARBA" id="ARBA00023450"/>
    </source>
</evidence>
<dbReference type="InterPro" id="IPR002711">
    <property type="entry name" value="HNH"/>
</dbReference>
<evidence type="ECO:0000313" key="5">
    <source>
        <dbReference type="Proteomes" id="UP001304769"/>
    </source>
</evidence>
<dbReference type="SMART" id="SM00507">
    <property type="entry name" value="HNHc"/>
    <property type="match status" value="1"/>
</dbReference>
<proteinExistence type="inferred from homology"/>
<accession>A0ABU5TBI2</accession>
<dbReference type="EMBL" id="JAYGGQ010000014">
    <property type="protein sequence ID" value="MEA5456456.1"/>
    <property type="molecule type" value="Genomic_DNA"/>
</dbReference>
<dbReference type="Proteomes" id="UP001304769">
    <property type="component" value="Unassembled WGS sequence"/>
</dbReference>
<comment type="caution">
    <text evidence="4">The sequence shown here is derived from an EMBL/GenBank/DDBJ whole genome shotgun (WGS) entry which is preliminary data.</text>
</comment>
<evidence type="ECO:0000259" key="3">
    <source>
        <dbReference type="SMART" id="SM00507"/>
    </source>
</evidence>
<protein>
    <submittedName>
        <fullName evidence="4">DUF222 domain-containing protein</fullName>
    </submittedName>
</protein>
<dbReference type="CDD" id="cd00085">
    <property type="entry name" value="HNHc"/>
    <property type="match status" value="1"/>
</dbReference>
<evidence type="ECO:0000256" key="2">
    <source>
        <dbReference type="SAM" id="MobiDB-lite"/>
    </source>
</evidence>
<dbReference type="Gene3D" id="1.10.30.50">
    <property type="match status" value="1"/>
</dbReference>
<dbReference type="Pfam" id="PF02720">
    <property type="entry name" value="DUF222"/>
    <property type="match status" value="1"/>
</dbReference>
<feature type="compositionally biased region" description="Acidic residues" evidence="2">
    <location>
        <begin position="405"/>
        <end position="416"/>
    </location>
</feature>
<sequence>MRFNGDVAHALAVSEIAVAECISEMAAARLMRSAESLCGPQFAVLELLEGGHLSEAHARVVTDETATLPESCAEEFGIKALGRLETRTGRKRTPAEFRRAVRALREKLHPESLRSRKARAKAERHVTFRPEPDGMCTLSAFLPAEVGLAAFNRLDSLARAQRGADPDDGRTLPQLRADALATLVLTESNAVPSGVPVAVGSERSVGGAVVPGPGSISGATDTATSPIVGTPRATAEVVVYISAAALLGASDEHAQLEGFGVIDADTARELAVAAPTWQRLITGIDGVPLALGRSVYRPPKALRRFIEYRDGTCQFPACSRSARTAEIDHMVEWQDGGRTDADNLQALCTKHHALKSLGRWTAQRLPARIRGGSDDDGEAPERGVSDIVWVSPLGGRAVAGPEGVDLMEADPVEPPDSDPPPF</sequence>
<dbReference type="InterPro" id="IPR003615">
    <property type="entry name" value="HNH_nuc"/>
</dbReference>